<gene>
    <name evidence="2" type="ORF">GN138_09390</name>
</gene>
<dbReference type="RefSeq" id="WP_157363545.1">
    <property type="nucleotide sequence ID" value="NZ_WOWS01000003.1"/>
</dbReference>
<dbReference type="AlphaFoldDB" id="A0A6L6UCN6"/>
<reference evidence="2 3" key="1">
    <citation type="submission" date="2019-12" db="EMBL/GenBank/DDBJ databases">
        <authorList>
            <person name="Li J."/>
        </authorList>
    </citation>
    <scope>NUCLEOTIDE SEQUENCE [LARGE SCALE GENOMIC DNA]</scope>
    <source>
        <strain evidence="2 3">HL2-2</strain>
    </source>
</reference>
<comment type="caution">
    <text evidence="2">The sequence shown here is derived from an EMBL/GenBank/DDBJ whole genome shotgun (WGS) entry which is preliminary data.</text>
</comment>
<dbReference type="GO" id="GO:0003677">
    <property type="term" value="F:DNA binding"/>
    <property type="evidence" value="ECO:0007669"/>
    <property type="project" value="InterPro"/>
</dbReference>
<dbReference type="PROSITE" id="PS50943">
    <property type="entry name" value="HTH_CROC1"/>
    <property type="match status" value="1"/>
</dbReference>
<dbReference type="Pfam" id="PF01381">
    <property type="entry name" value="HTH_3"/>
    <property type="match status" value="1"/>
</dbReference>
<dbReference type="Gene3D" id="1.10.260.40">
    <property type="entry name" value="lambda repressor-like DNA-binding domains"/>
    <property type="match status" value="1"/>
</dbReference>
<feature type="domain" description="HTH cro/C1-type" evidence="1">
    <location>
        <begin position="12"/>
        <end position="58"/>
    </location>
</feature>
<dbReference type="SUPFAM" id="SSF47413">
    <property type="entry name" value="lambda repressor-like DNA-binding domains"/>
    <property type="match status" value="1"/>
</dbReference>
<keyword evidence="3" id="KW-1185">Reference proteome</keyword>
<dbReference type="Proteomes" id="UP000478208">
    <property type="component" value="Unassembled WGS sequence"/>
</dbReference>
<proteinExistence type="predicted"/>
<sequence length="71" mass="8168">MKISSKNIGEMLKEAREQKNLTQEQLAQKVGKKRAYITRIETEQGNKINLQTLREIVEKGLEGELNIDLDL</sequence>
<evidence type="ECO:0000259" key="1">
    <source>
        <dbReference type="PROSITE" id="PS50943"/>
    </source>
</evidence>
<dbReference type="InterPro" id="IPR001387">
    <property type="entry name" value="Cro/C1-type_HTH"/>
</dbReference>
<dbReference type="SMART" id="SM00530">
    <property type="entry name" value="HTH_XRE"/>
    <property type="match status" value="1"/>
</dbReference>
<accession>A0A6L6UCN6</accession>
<evidence type="ECO:0000313" key="2">
    <source>
        <dbReference type="EMBL" id="MUU78657.1"/>
    </source>
</evidence>
<name>A0A6L6UCN6_9FLAO</name>
<dbReference type="InterPro" id="IPR010982">
    <property type="entry name" value="Lambda_DNA-bd_dom_sf"/>
</dbReference>
<evidence type="ECO:0000313" key="3">
    <source>
        <dbReference type="Proteomes" id="UP000478208"/>
    </source>
</evidence>
<organism evidence="2 3">
    <name type="scientific">Winogradskyella endarachnes</name>
    <dbReference type="NCBI Taxonomy" id="2681965"/>
    <lineage>
        <taxon>Bacteria</taxon>
        <taxon>Pseudomonadati</taxon>
        <taxon>Bacteroidota</taxon>
        <taxon>Flavobacteriia</taxon>
        <taxon>Flavobacteriales</taxon>
        <taxon>Flavobacteriaceae</taxon>
        <taxon>Winogradskyella</taxon>
    </lineage>
</organism>
<dbReference type="EMBL" id="WOWS01000003">
    <property type="protein sequence ID" value="MUU78657.1"/>
    <property type="molecule type" value="Genomic_DNA"/>
</dbReference>
<dbReference type="CDD" id="cd00093">
    <property type="entry name" value="HTH_XRE"/>
    <property type="match status" value="1"/>
</dbReference>
<protein>
    <submittedName>
        <fullName evidence="2">Helix-turn-helix domain-containing protein</fullName>
    </submittedName>
</protein>